<gene>
    <name evidence="1" type="ORF">AOB46_02135</name>
</gene>
<proteinExistence type="predicted"/>
<evidence type="ECO:0000313" key="1">
    <source>
        <dbReference type="EMBL" id="KPE52817.1"/>
    </source>
</evidence>
<evidence type="ECO:0000313" key="2">
    <source>
        <dbReference type="Proteomes" id="UP000037953"/>
    </source>
</evidence>
<reference evidence="2" key="2">
    <citation type="submission" date="2015-09" db="EMBL/GenBank/DDBJ databases">
        <title>Draft genome sequence of a multidrug-resistant Chryseobacterium indologenes isolate from Malaysia.</title>
        <authorList>
            <person name="Yu C.Y."/>
            <person name="Ang G.Y."/>
            <person name="Chan K.-G."/>
        </authorList>
    </citation>
    <scope>NUCLEOTIDE SEQUENCE [LARGE SCALE GENOMIC DNA]</scope>
    <source>
        <strain evidence="2">CI_885</strain>
    </source>
</reference>
<dbReference type="PATRIC" id="fig|253.9.peg.450"/>
<sequence length="78" mass="9438">MNKRKLLEEKEWEYYVFEENDTIQLSVPIPAPTPGFDIIYTLNDSEREKYLRTGIKALEERIQDMKVNFSNYTMNSWR</sequence>
<reference evidence="1 2" key="1">
    <citation type="journal article" date="2015" name="Genom Data">
        <title>Draft genome sequence of a multidrug-resistant Chryseobacterium indologenes isolate from Malaysia.</title>
        <authorList>
            <person name="Yu C.Y."/>
            <person name="Ang G.Y."/>
            <person name="Cheng H.J."/>
            <person name="Cheong Y.M."/>
            <person name="Yin W.F."/>
            <person name="Chan K.G."/>
        </authorList>
    </citation>
    <scope>NUCLEOTIDE SEQUENCE [LARGE SCALE GENOMIC DNA]</scope>
    <source>
        <strain evidence="1 2">CI_885</strain>
    </source>
</reference>
<dbReference type="EMBL" id="LJOD01000001">
    <property type="protein sequence ID" value="KPE52817.1"/>
    <property type="molecule type" value="Genomic_DNA"/>
</dbReference>
<comment type="caution">
    <text evidence="1">The sequence shown here is derived from an EMBL/GenBank/DDBJ whole genome shotgun (WGS) entry which is preliminary data.</text>
</comment>
<protein>
    <submittedName>
        <fullName evidence="1">Uncharacterized protein</fullName>
    </submittedName>
</protein>
<organism evidence="1 2">
    <name type="scientific">Chryseobacterium indologenes</name>
    <name type="common">Flavobacterium indologenes</name>
    <dbReference type="NCBI Taxonomy" id="253"/>
    <lineage>
        <taxon>Bacteria</taxon>
        <taxon>Pseudomonadati</taxon>
        <taxon>Bacteroidota</taxon>
        <taxon>Flavobacteriia</taxon>
        <taxon>Flavobacteriales</taxon>
        <taxon>Weeksellaceae</taxon>
        <taxon>Chryseobacterium group</taxon>
        <taxon>Chryseobacterium</taxon>
    </lineage>
</organism>
<accession>A0A0N0ZYS2</accession>
<dbReference type="RefSeq" id="WP_062696383.1">
    <property type="nucleotide sequence ID" value="NZ_LJOD01000001.1"/>
</dbReference>
<dbReference type="AlphaFoldDB" id="A0A0N0ZYS2"/>
<dbReference type="OrthoDB" id="1269134at2"/>
<dbReference type="Proteomes" id="UP000037953">
    <property type="component" value="Unassembled WGS sequence"/>
</dbReference>
<name>A0A0N0ZYS2_CHRID</name>